<comment type="caution">
    <text evidence="5">The sequence shown here is derived from an EMBL/GenBank/DDBJ whole genome shotgun (WGS) entry which is preliminary data.</text>
</comment>
<dbReference type="InterPro" id="IPR028082">
    <property type="entry name" value="Peripla_BP_I"/>
</dbReference>
<dbReference type="PRINTS" id="PR00036">
    <property type="entry name" value="HTHLACI"/>
</dbReference>
<evidence type="ECO:0000256" key="2">
    <source>
        <dbReference type="ARBA" id="ARBA00023125"/>
    </source>
</evidence>
<dbReference type="Pfam" id="PF13377">
    <property type="entry name" value="Peripla_BP_3"/>
    <property type="match status" value="1"/>
</dbReference>
<dbReference type="Proteomes" id="UP000221369">
    <property type="component" value="Unassembled WGS sequence"/>
</dbReference>
<dbReference type="CDD" id="cd06267">
    <property type="entry name" value="PBP1_LacI_sugar_binding-like"/>
    <property type="match status" value="1"/>
</dbReference>
<dbReference type="PANTHER" id="PTHR30146:SF153">
    <property type="entry name" value="LACTOSE OPERON REPRESSOR"/>
    <property type="match status" value="1"/>
</dbReference>
<dbReference type="RefSeq" id="WP_098405758.1">
    <property type="nucleotide sequence ID" value="NZ_PDJE01000001.1"/>
</dbReference>
<dbReference type="InterPro" id="IPR000843">
    <property type="entry name" value="HTH_LacI"/>
</dbReference>
<dbReference type="Pfam" id="PF00356">
    <property type="entry name" value="LacI"/>
    <property type="match status" value="1"/>
</dbReference>
<dbReference type="SMART" id="SM00354">
    <property type="entry name" value="HTH_LACI"/>
    <property type="match status" value="1"/>
</dbReference>
<dbReference type="InterPro" id="IPR046335">
    <property type="entry name" value="LacI/GalR-like_sensor"/>
</dbReference>
<sequence>MEPSSSVTLHDVAAEAGVSLATASRVLNGSVRKVAESYRERVMAAAQRLGYAPNLSAQAMAKGRANIVGLLVGDIADPYFSAITAGAMAAAEEAGLVVTVAVTGRDADRELTTVRALKGQRPRAILLAGSRFADATRDDELSAELENFRAGGGRVVFVSQSGLGFDTVRIGNEEAATALGERLAELGYRRVAIIAGPHRLITSTDRARGFTRGFGRGGGDVVTTVRGDFTRDGGFAAGEKLAASGLSDVDLIFATSDIMAVGAMSALRRAGIIPGEHVGVAGFDDISTARDVTPPLTTVAIPLEEIGRSAVTQALLDEPGDSPAPVTGTVLIRESTPART</sequence>
<organism evidence="5 6">
    <name type="scientific">Paramicrobacterium agarici</name>
    <dbReference type="NCBI Taxonomy" id="630514"/>
    <lineage>
        <taxon>Bacteria</taxon>
        <taxon>Bacillati</taxon>
        <taxon>Actinomycetota</taxon>
        <taxon>Actinomycetes</taxon>
        <taxon>Micrococcales</taxon>
        <taxon>Microbacteriaceae</taxon>
        <taxon>Paramicrobacterium</taxon>
    </lineage>
</organism>
<evidence type="ECO:0000313" key="5">
    <source>
        <dbReference type="EMBL" id="PFG29126.1"/>
    </source>
</evidence>
<proteinExistence type="predicted"/>
<dbReference type="GO" id="GO:0003700">
    <property type="term" value="F:DNA-binding transcription factor activity"/>
    <property type="evidence" value="ECO:0007669"/>
    <property type="project" value="TreeGrafter"/>
</dbReference>
<reference evidence="5 6" key="1">
    <citation type="submission" date="2017-10" db="EMBL/GenBank/DDBJ databases">
        <title>Sequencing the genomes of 1000 actinobacteria strains.</title>
        <authorList>
            <person name="Klenk H.-P."/>
        </authorList>
    </citation>
    <scope>NUCLEOTIDE SEQUENCE [LARGE SCALE GENOMIC DNA]</scope>
    <source>
        <strain evidence="5 6">DSM 21798</strain>
    </source>
</reference>
<keyword evidence="6" id="KW-1185">Reference proteome</keyword>
<dbReference type="PROSITE" id="PS00356">
    <property type="entry name" value="HTH_LACI_1"/>
    <property type="match status" value="1"/>
</dbReference>
<dbReference type="PROSITE" id="PS50932">
    <property type="entry name" value="HTH_LACI_2"/>
    <property type="match status" value="1"/>
</dbReference>
<dbReference type="SUPFAM" id="SSF47413">
    <property type="entry name" value="lambda repressor-like DNA-binding domains"/>
    <property type="match status" value="1"/>
</dbReference>
<dbReference type="Gene3D" id="3.40.50.2300">
    <property type="match status" value="2"/>
</dbReference>
<evidence type="ECO:0000256" key="3">
    <source>
        <dbReference type="ARBA" id="ARBA00023163"/>
    </source>
</evidence>
<name>A0A2A9DRZ0_9MICO</name>
<keyword evidence="3" id="KW-0804">Transcription</keyword>
<dbReference type="AlphaFoldDB" id="A0A2A9DRZ0"/>
<keyword evidence="2" id="KW-0238">DNA-binding</keyword>
<feature type="domain" description="HTH lacI-type" evidence="4">
    <location>
        <begin position="7"/>
        <end position="62"/>
    </location>
</feature>
<dbReference type="EMBL" id="PDJE01000001">
    <property type="protein sequence ID" value="PFG29126.1"/>
    <property type="molecule type" value="Genomic_DNA"/>
</dbReference>
<evidence type="ECO:0000259" key="4">
    <source>
        <dbReference type="PROSITE" id="PS50932"/>
    </source>
</evidence>
<accession>A0A2A9DRZ0</accession>
<protein>
    <submittedName>
        <fullName evidence="5">LacI family transcriptional regulator</fullName>
    </submittedName>
</protein>
<evidence type="ECO:0000256" key="1">
    <source>
        <dbReference type="ARBA" id="ARBA00023015"/>
    </source>
</evidence>
<dbReference type="InterPro" id="IPR010982">
    <property type="entry name" value="Lambda_DNA-bd_dom_sf"/>
</dbReference>
<dbReference type="GO" id="GO:0000976">
    <property type="term" value="F:transcription cis-regulatory region binding"/>
    <property type="evidence" value="ECO:0007669"/>
    <property type="project" value="TreeGrafter"/>
</dbReference>
<keyword evidence="1" id="KW-0805">Transcription regulation</keyword>
<dbReference type="CDD" id="cd01392">
    <property type="entry name" value="HTH_LacI"/>
    <property type="match status" value="1"/>
</dbReference>
<dbReference type="PANTHER" id="PTHR30146">
    <property type="entry name" value="LACI-RELATED TRANSCRIPTIONAL REPRESSOR"/>
    <property type="match status" value="1"/>
</dbReference>
<evidence type="ECO:0000313" key="6">
    <source>
        <dbReference type="Proteomes" id="UP000221369"/>
    </source>
</evidence>
<gene>
    <name evidence="5" type="ORF">ATJ78_0022</name>
</gene>
<dbReference type="SUPFAM" id="SSF53822">
    <property type="entry name" value="Periplasmic binding protein-like I"/>
    <property type="match status" value="1"/>
</dbReference>
<dbReference type="Gene3D" id="1.10.260.40">
    <property type="entry name" value="lambda repressor-like DNA-binding domains"/>
    <property type="match status" value="1"/>
</dbReference>